<feature type="transmembrane region" description="Helical" evidence="1">
    <location>
        <begin position="80"/>
        <end position="100"/>
    </location>
</feature>
<reference evidence="2 3" key="1">
    <citation type="submission" date="2021-06" db="EMBL/GenBank/DDBJ databases">
        <title>Caerostris extrusa draft genome.</title>
        <authorList>
            <person name="Kono N."/>
            <person name="Arakawa K."/>
        </authorList>
    </citation>
    <scope>NUCLEOTIDE SEQUENCE [LARGE SCALE GENOMIC DNA]</scope>
</reference>
<dbReference type="AlphaFoldDB" id="A0AAV4WK94"/>
<keyword evidence="1" id="KW-0472">Membrane</keyword>
<proteinExistence type="predicted"/>
<protein>
    <submittedName>
        <fullName evidence="2">Uncharacterized protein</fullName>
    </submittedName>
</protein>
<accession>A0AAV4WK94</accession>
<keyword evidence="1" id="KW-0812">Transmembrane</keyword>
<keyword evidence="3" id="KW-1185">Reference proteome</keyword>
<evidence type="ECO:0000313" key="2">
    <source>
        <dbReference type="EMBL" id="GIY83320.1"/>
    </source>
</evidence>
<comment type="caution">
    <text evidence="2">The sequence shown here is derived from an EMBL/GenBank/DDBJ whole genome shotgun (WGS) entry which is preliminary data.</text>
</comment>
<sequence>MAGVNLKVTATNATHIIKMKEATEATMTLTIFRDLLLLDVLSLSQARPLGPGTSCDACQSDPLRSLRDVVTGPVSYQKGIVVANSMFLLLVVVVVMFGVLKAPE</sequence>
<dbReference type="Proteomes" id="UP001054945">
    <property type="component" value="Unassembled WGS sequence"/>
</dbReference>
<keyword evidence="1" id="KW-1133">Transmembrane helix</keyword>
<organism evidence="2 3">
    <name type="scientific">Caerostris extrusa</name>
    <name type="common">Bark spider</name>
    <name type="synonym">Caerostris bankana</name>
    <dbReference type="NCBI Taxonomy" id="172846"/>
    <lineage>
        <taxon>Eukaryota</taxon>
        <taxon>Metazoa</taxon>
        <taxon>Ecdysozoa</taxon>
        <taxon>Arthropoda</taxon>
        <taxon>Chelicerata</taxon>
        <taxon>Arachnida</taxon>
        <taxon>Araneae</taxon>
        <taxon>Araneomorphae</taxon>
        <taxon>Entelegynae</taxon>
        <taxon>Araneoidea</taxon>
        <taxon>Araneidae</taxon>
        <taxon>Caerostris</taxon>
    </lineage>
</organism>
<evidence type="ECO:0000256" key="1">
    <source>
        <dbReference type="SAM" id="Phobius"/>
    </source>
</evidence>
<gene>
    <name evidence="2" type="ORF">CEXT_70461</name>
</gene>
<dbReference type="EMBL" id="BPLR01016367">
    <property type="protein sequence ID" value="GIY83320.1"/>
    <property type="molecule type" value="Genomic_DNA"/>
</dbReference>
<name>A0AAV4WK94_CAEEX</name>
<evidence type="ECO:0000313" key="3">
    <source>
        <dbReference type="Proteomes" id="UP001054945"/>
    </source>
</evidence>